<dbReference type="CDD" id="cd02511">
    <property type="entry name" value="Beta4Glucosyltransferase"/>
    <property type="match status" value="1"/>
</dbReference>
<dbReference type="PANTHER" id="PTHR43630:SF2">
    <property type="entry name" value="GLYCOSYLTRANSFERASE"/>
    <property type="match status" value="1"/>
</dbReference>
<dbReference type="EMBL" id="RRCF01000001">
    <property type="protein sequence ID" value="RRJ24050.1"/>
    <property type="molecule type" value="Genomic_DNA"/>
</dbReference>
<evidence type="ECO:0000313" key="4">
    <source>
        <dbReference type="Proteomes" id="UP000276260"/>
    </source>
</evidence>
<name>A0A3P3QUL0_9GAMM</name>
<proteinExistence type="inferred from homology"/>
<reference evidence="3 4" key="1">
    <citation type="submission" date="2018-11" db="EMBL/GenBank/DDBJ databases">
        <title>Draft genome analysis of Rheinheimera mesophila isolated from an industrial waste site.</title>
        <authorList>
            <person name="Yu Q."/>
            <person name="Qi Y."/>
            <person name="Zhang H."/>
            <person name="Lu Y."/>
            <person name="Pu J."/>
        </authorList>
    </citation>
    <scope>NUCLEOTIDE SEQUENCE [LARGE SCALE GENOMIC DNA]</scope>
    <source>
        <strain evidence="3 4">IITR13</strain>
    </source>
</reference>
<protein>
    <submittedName>
        <fullName evidence="3">Glycosyltransferase family 2 protein</fullName>
    </submittedName>
</protein>
<keyword evidence="4" id="KW-1185">Reference proteome</keyword>
<evidence type="ECO:0000313" key="3">
    <source>
        <dbReference type="EMBL" id="RRJ24050.1"/>
    </source>
</evidence>
<dbReference type="GO" id="GO:0016740">
    <property type="term" value="F:transferase activity"/>
    <property type="evidence" value="ECO:0007669"/>
    <property type="project" value="UniProtKB-KW"/>
</dbReference>
<organism evidence="3 4">
    <name type="scientific">Rheinheimera mesophila</name>
    <dbReference type="NCBI Taxonomy" id="1547515"/>
    <lineage>
        <taxon>Bacteria</taxon>
        <taxon>Pseudomonadati</taxon>
        <taxon>Pseudomonadota</taxon>
        <taxon>Gammaproteobacteria</taxon>
        <taxon>Chromatiales</taxon>
        <taxon>Chromatiaceae</taxon>
        <taxon>Rheinheimera</taxon>
    </lineage>
</organism>
<gene>
    <name evidence="3" type="ORF">EIK76_08370</name>
</gene>
<accession>A0A3P3QUL0</accession>
<dbReference type="Gene3D" id="3.90.550.10">
    <property type="entry name" value="Spore Coat Polysaccharide Biosynthesis Protein SpsA, Chain A"/>
    <property type="match status" value="1"/>
</dbReference>
<evidence type="ECO:0000256" key="1">
    <source>
        <dbReference type="ARBA" id="ARBA00038494"/>
    </source>
</evidence>
<sequence length="260" mass="29941">MRSRKISCFVISCNEEDRIEACLQSLAGWVDQLIVVDSGSKDRTVEIAEKYADKVYQTDWPGFGPQRNRALAWCEHDWVLSIDADEVLTPELKVEIDQVLSEPELDANFIKMPWHTYFFGKLLKHGRYSTPQGKLFLKTGASFKDRQVHETLLLPYEKVRVLKSAIIHHSWRSYQHCQEKHVKYACLGAEDKFARGKKASLGFAILRFFTDFIQQYVLRLGFLDGWRGLLMAIVLGQYAFHKYAALATMVADKKAKQMKG</sequence>
<dbReference type="RefSeq" id="WP_046518885.1">
    <property type="nucleotide sequence ID" value="NZ_LAVS01000005.1"/>
</dbReference>
<dbReference type="Pfam" id="PF00535">
    <property type="entry name" value="Glycos_transf_2"/>
    <property type="match status" value="1"/>
</dbReference>
<keyword evidence="3" id="KW-0808">Transferase</keyword>
<comment type="similarity">
    <text evidence="1">Belongs to the glycosyltransferase 2 family. WaaE/KdtX subfamily.</text>
</comment>
<dbReference type="PANTHER" id="PTHR43630">
    <property type="entry name" value="POLY-BETA-1,6-N-ACETYL-D-GLUCOSAMINE SYNTHASE"/>
    <property type="match status" value="1"/>
</dbReference>
<dbReference type="SUPFAM" id="SSF53448">
    <property type="entry name" value="Nucleotide-diphospho-sugar transferases"/>
    <property type="match status" value="1"/>
</dbReference>
<dbReference type="OrthoDB" id="9815923at2"/>
<feature type="domain" description="Glycosyltransferase 2-like" evidence="2">
    <location>
        <begin position="7"/>
        <end position="96"/>
    </location>
</feature>
<dbReference type="InterPro" id="IPR029044">
    <property type="entry name" value="Nucleotide-diphossugar_trans"/>
</dbReference>
<comment type="caution">
    <text evidence="3">The sequence shown here is derived from an EMBL/GenBank/DDBJ whole genome shotgun (WGS) entry which is preliminary data.</text>
</comment>
<dbReference type="Proteomes" id="UP000276260">
    <property type="component" value="Unassembled WGS sequence"/>
</dbReference>
<dbReference type="InterPro" id="IPR001173">
    <property type="entry name" value="Glyco_trans_2-like"/>
</dbReference>
<evidence type="ECO:0000259" key="2">
    <source>
        <dbReference type="Pfam" id="PF00535"/>
    </source>
</evidence>
<dbReference type="AlphaFoldDB" id="A0A3P3QUL0"/>